<dbReference type="Pfam" id="PF13663">
    <property type="entry name" value="DUF4148"/>
    <property type="match status" value="1"/>
</dbReference>
<feature type="compositionally biased region" description="Basic and acidic residues" evidence="1">
    <location>
        <begin position="84"/>
        <end position="95"/>
    </location>
</feature>
<reference evidence="3 4" key="1">
    <citation type="submission" date="2017-09" db="EMBL/GenBank/DDBJ databases">
        <authorList>
            <person name="Varghese N."/>
            <person name="Submissions S."/>
        </authorList>
    </citation>
    <scope>NUCLEOTIDE SEQUENCE [LARGE SCALE GENOMIC DNA]</scope>
    <source>
        <strain evidence="3 4">OK806</strain>
    </source>
</reference>
<keyword evidence="4" id="KW-1185">Reference proteome</keyword>
<dbReference type="RefSeq" id="WP_097189649.1">
    <property type="nucleotide sequence ID" value="NZ_OCSU01000001.1"/>
</dbReference>
<organism evidence="3 4">
    <name type="scientific">Caballeronia arationis</name>
    <dbReference type="NCBI Taxonomy" id="1777142"/>
    <lineage>
        <taxon>Bacteria</taxon>
        <taxon>Pseudomonadati</taxon>
        <taxon>Pseudomonadota</taxon>
        <taxon>Betaproteobacteria</taxon>
        <taxon>Burkholderiales</taxon>
        <taxon>Burkholderiaceae</taxon>
        <taxon>Caballeronia</taxon>
    </lineage>
</organism>
<name>A0A7Z7N040_9BURK</name>
<gene>
    <name evidence="3" type="ORF">SAMN05446927_0271</name>
</gene>
<proteinExistence type="predicted"/>
<evidence type="ECO:0000256" key="2">
    <source>
        <dbReference type="SAM" id="SignalP"/>
    </source>
</evidence>
<dbReference type="AlphaFoldDB" id="A0A7Z7N040"/>
<keyword evidence="2" id="KW-0732">Signal</keyword>
<evidence type="ECO:0000313" key="3">
    <source>
        <dbReference type="EMBL" id="SOE48179.1"/>
    </source>
</evidence>
<feature type="signal peptide" evidence="2">
    <location>
        <begin position="1"/>
        <end position="27"/>
    </location>
</feature>
<dbReference type="EMBL" id="OCSU01000001">
    <property type="protein sequence ID" value="SOE48179.1"/>
    <property type="molecule type" value="Genomic_DNA"/>
</dbReference>
<protein>
    <recommendedName>
        <fullName evidence="5">Purine nucleoside phosphorylase</fullName>
    </recommendedName>
</protein>
<dbReference type="Proteomes" id="UP000219522">
    <property type="component" value="Unassembled WGS sequence"/>
</dbReference>
<evidence type="ECO:0000313" key="4">
    <source>
        <dbReference type="Proteomes" id="UP000219522"/>
    </source>
</evidence>
<comment type="caution">
    <text evidence="3">The sequence shown here is derived from an EMBL/GenBank/DDBJ whole genome shotgun (WGS) entry which is preliminary data.</text>
</comment>
<accession>A0A7Z7N040</accession>
<evidence type="ECO:0008006" key="5">
    <source>
        <dbReference type="Google" id="ProtNLM"/>
    </source>
</evidence>
<dbReference type="InterPro" id="IPR025421">
    <property type="entry name" value="DUF4148"/>
</dbReference>
<evidence type="ECO:0000256" key="1">
    <source>
        <dbReference type="SAM" id="MobiDB-lite"/>
    </source>
</evidence>
<feature type="region of interest" description="Disordered" evidence="1">
    <location>
        <begin position="74"/>
        <end position="95"/>
    </location>
</feature>
<sequence>MKTHLFEKHAAACGLLLTSVASVHALASDNSGLSRAQAQQDLATYRCAGFNPVADEITYPADVEAAQARVAKGDGCAVNRRPPKSPDVRDSGQSR</sequence>
<feature type="chain" id="PRO_5031258763" description="Purine nucleoside phosphorylase" evidence="2">
    <location>
        <begin position="28"/>
        <end position="95"/>
    </location>
</feature>